<dbReference type="AlphaFoldDB" id="A0A399R7I1"/>
<sequence length="212" mass="23898">MESTLSTLKHKVIAWDFDGVLNANVQNGIFLWMTTFEQDTGLSIRSLASYLFSGRFQQAMVGQADLHELVGDWAEQEGVPHRASEVIDYWFDKDHIPDEKTLDLVRRARAAGAVNVIATNNEVYRADWIEEMGFGEHMHDVFAAGRMRLAKPDLAYFKHIEDALGYTGKDVILIDDMEENVEAARRHGWDAHLFAPDNHAEVAAAIGLPEKD</sequence>
<reference evidence="1 2" key="1">
    <citation type="submission" date="2018-08" db="EMBL/GenBank/DDBJ databases">
        <title>Henriciella mobilis sp. nov., isolated from seawater.</title>
        <authorList>
            <person name="Cheng H."/>
            <person name="Wu Y.-H."/>
            <person name="Xu X.-W."/>
            <person name="Guo L.-L."/>
        </authorList>
    </citation>
    <scope>NUCLEOTIDE SEQUENCE [LARGE SCALE GENOMIC DNA]</scope>
    <source>
        <strain evidence="1 2">JN25</strain>
    </source>
</reference>
<dbReference type="SUPFAM" id="SSF56784">
    <property type="entry name" value="HAD-like"/>
    <property type="match status" value="1"/>
</dbReference>
<dbReference type="GO" id="GO:0016787">
    <property type="term" value="F:hydrolase activity"/>
    <property type="evidence" value="ECO:0007669"/>
    <property type="project" value="UniProtKB-KW"/>
</dbReference>
<dbReference type="InterPro" id="IPR036412">
    <property type="entry name" value="HAD-like_sf"/>
</dbReference>
<accession>A0A399R7I1</accession>
<evidence type="ECO:0000313" key="2">
    <source>
        <dbReference type="Proteomes" id="UP000266385"/>
    </source>
</evidence>
<keyword evidence="1" id="KW-0378">Hydrolase</keyword>
<keyword evidence="2" id="KW-1185">Reference proteome</keyword>
<dbReference type="SFLD" id="SFLDG01129">
    <property type="entry name" value="C1.5:_HAD__Beta-PGM__Phosphata"/>
    <property type="match status" value="1"/>
</dbReference>
<dbReference type="InterPro" id="IPR023214">
    <property type="entry name" value="HAD_sf"/>
</dbReference>
<dbReference type="EMBL" id="QWFX01000016">
    <property type="protein sequence ID" value="RIJ26614.1"/>
    <property type="molecule type" value="Genomic_DNA"/>
</dbReference>
<dbReference type="PANTHER" id="PTHR43611">
    <property type="entry name" value="ALPHA-D-GLUCOSE 1-PHOSPHATE PHOSPHATASE"/>
    <property type="match status" value="1"/>
</dbReference>
<dbReference type="SFLD" id="SFLDS00003">
    <property type="entry name" value="Haloacid_Dehalogenase"/>
    <property type="match status" value="1"/>
</dbReference>
<comment type="caution">
    <text evidence="1">The sequence shown here is derived from an EMBL/GenBank/DDBJ whole genome shotgun (WGS) entry which is preliminary data.</text>
</comment>
<dbReference type="Proteomes" id="UP000266385">
    <property type="component" value="Unassembled WGS sequence"/>
</dbReference>
<proteinExistence type="predicted"/>
<protein>
    <submittedName>
        <fullName evidence="1">HAD family hydrolase</fullName>
    </submittedName>
</protein>
<organism evidence="1 2">
    <name type="scientific">Henriciella mobilis</name>
    <dbReference type="NCBI Taxonomy" id="2305467"/>
    <lineage>
        <taxon>Bacteria</taxon>
        <taxon>Pseudomonadati</taxon>
        <taxon>Pseudomonadota</taxon>
        <taxon>Alphaproteobacteria</taxon>
        <taxon>Hyphomonadales</taxon>
        <taxon>Hyphomonadaceae</taxon>
        <taxon>Henriciella</taxon>
    </lineage>
</organism>
<dbReference type="PANTHER" id="PTHR43611:SF3">
    <property type="entry name" value="FLAVIN MONONUCLEOTIDE HYDROLASE 1, CHLOROPLATIC"/>
    <property type="match status" value="1"/>
</dbReference>
<dbReference type="Gene3D" id="3.40.50.1000">
    <property type="entry name" value="HAD superfamily/HAD-like"/>
    <property type="match status" value="1"/>
</dbReference>
<dbReference type="OrthoDB" id="9807742at2"/>
<evidence type="ECO:0000313" key="1">
    <source>
        <dbReference type="EMBL" id="RIJ26614.1"/>
    </source>
</evidence>
<gene>
    <name evidence="1" type="ORF">D1223_16785</name>
</gene>
<dbReference type="Pfam" id="PF00702">
    <property type="entry name" value="Hydrolase"/>
    <property type="match status" value="1"/>
</dbReference>
<dbReference type="NCBIfam" id="TIGR01509">
    <property type="entry name" value="HAD-SF-IA-v3"/>
    <property type="match status" value="1"/>
</dbReference>
<name>A0A399R7I1_9PROT</name>
<dbReference type="InterPro" id="IPR006439">
    <property type="entry name" value="HAD-SF_hydro_IA"/>
</dbReference>